<dbReference type="InterPro" id="IPR036895">
    <property type="entry name" value="Uracil-DNA_glycosylase-like_sf"/>
</dbReference>
<evidence type="ECO:0000256" key="5">
    <source>
        <dbReference type="ARBA" id="ARBA00023004"/>
    </source>
</evidence>
<dbReference type="SUPFAM" id="SSF52141">
    <property type="entry name" value="Uracil-DNA glycosylase-like"/>
    <property type="match status" value="1"/>
</dbReference>
<keyword evidence="4 9" id="KW-0378">Hydrolase</keyword>
<reference evidence="10" key="1">
    <citation type="journal article" date="2019" name="Int. J. Syst. Evol. Microbiol.">
        <title>The Global Catalogue of Microorganisms (GCM) 10K type strain sequencing project: providing services to taxonomists for standard genome sequencing and annotation.</title>
        <authorList>
            <consortium name="The Broad Institute Genomics Platform"/>
            <consortium name="The Broad Institute Genome Sequencing Center for Infectious Disease"/>
            <person name="Wu L."/>
            <person name="Ma J."/>
        </authorList>
    </citation>
    <scope>NUCLEOTIDE SEQUENCE [LARGE SCALE GENOMIC DNA]</scope>
    <source>
        <strain evidence="10">CGMCC 1.15790</strain>
    </source>
</reference>
<evidence type="ECO:0000256" key="1">
    <source>
        <dbReference type="ARBA" id="ARBA00022485"/>
    </source>
</evidence>
<keyword evidence="6" id="KW-0411">Iron-sulfur</keyword>
<keyword evidence="10" id="KW-1185">Reference proteome</keyword>
<dbReference type="Proteomes" id="UP001596143">
    <property type="component" value="Unassembled WGS sequence"/>
</dbReference>
<dbReference type="PANTHER" id="PTHR33693">
    <property type="entry name" value="TYPE-5 URACIL-DNA GLYCOSYLASE"/>
    <property type="match status" value="1"/>
</dbReference>
<dbReference type="SMART" id="SM00987">
    <property type="entry name" value="UreE_C"/>
    <property type="match status" value="1"/>
</dbReference>
<keyword evidence="1" id="KW-0004">4Fe-4S</keyword>
<dbReference type="SMART" id="SM00986">
    <property type="entry name" value="UDG"/>
    <property type="match status" value="1"/>
</dbReference>
<evidence type="ECO:0000256" key="2">
    <source>
        <dbReference type="ARBA" id="ARBA00022723"/>
    </source>
</evidence>
<dbReference type="PANTHER" id="PTHR33693:SF1">
    <property type="entry name" value="TYPE-4 URACIL-DNA GLYCOSYLASE"/>
    <property type="match status" value="1"/>
</dbReference>
<evidence type="ECO:0000256" key="7">
    <source>
        <dbReference type="ARBA" id="ARBA00023204"/>
    </source>
</evidence>
<evidence type="ECO:0000256" key="6">
    <source>
        <dbReference type="ARBA" id="ARBA00023014"/>
    </source>
</evidence>
<name>A0ABW0U830_9BACI</name>
<keyword evidence="3" id="KW-0227">DNA damage</keyword>
<feature type="domain" description="Uracil-DNA glycosylase-like" evidence="8">
    <location>
        <begin position="24"/>
        <end position="200"/>
    </location>
</feature>
<dbReference type="InterPro" id="IPR051536">
    <property type="entry name" value="UDG_Type-4/5"/>
</dbReference>
<accession>A0ABW0U830</accession>
<keyword evidence="7" id="KW-0234">DNA repair</keyword>
<organism evidence="9 10">
    <name type="scientific">Aliibacillus thermotolerans</name>
    <dbReference type="NCBI Taxonomy" id="1834418"/>
    <lineage>
        <taxon>Bacteria</taxon>
        <taxon>Bacillati</taxon>
        <taxon>Bacillota</taxon>
        <taxon>Bacilli</taxon>
        <taxon>Bacillales</taxon>
        <taxon>Bacillaceae</taxon>
        <taxon>Aliibacillus</taxon>
    </lineage>
</organism>
<dbReference type="CDD" id="cd10030">
    <property type="entry name" value="UDG-F4_TTUDGA_SPO1dp_like"/>
    <property type="match status" value="1"/>
</dbReference>
<dbReference type="EC" id="3.2.2.27" evidence="9"/>
<comment type="caution">
    <text evidence="9">The sequence shown here is derived from an EMBL/GenBank/DDBJ whole genome shotgun (WGS) entry which is preliminary data.</text>
</comment>
<evidence type="ECO:0000259" key="8">
    <source>
        <dbReference type="SMART" id="SM00986"/>
    </source>
</evidence>
<proteinExistence type="predicted"/>
<dbReference type="InterPro" id="IPR005122">
    <property type="entry name" value="Uracil-DNA_glycosylase-like"/>
</dbReference>
<keyword evidence="5" id="KW-0408">Iron</keyword>
<dbReference type="EMBL" id="JBHSPF010000039">
    <property type="protein sequence ID" value="MFC5628919.1"/>
    <property type="molecule type" value="Genomic_DNA"/>
</dbReference>
<protein>
    <submittedName>
        <fullName evidence="9">Uracil-DNA glycosylase</fullName>
        <ecNumber evidence="9">3.2.2.27</ecNumber>
    </submittedName>
</protein>
<evidence type="ECO:0000256" key="3">
    <source>
        <dbReference type="ARBA" id="ARBA00022763"/>
    </source>
</evidence>
<evidence type="ECO:0000256" key="4">
    <source>
        <dbReference type="ARBA" id="ARBA00022801"/>
    </source>
</evidence>
<dbReference type="Pfam" id="PF03167">
    <property type="entry name" value="UDG"/>
    <property type="match status" value="1"/>
</dbReference>
<evidence type="ECO:0000313" key="9">
    <source>
        <dbReference type="EMBL" id="MFC5628919.1"/>
    </source>
</evidence>
<keyword evidence="2" id="KW-0479">Metal-binding</keyword>
<dbReference type="GO" id="GO:0004844">
    <property type="term" value="F:uracil DNA N-glycosylase activity"/>
    <property type="evidence" value="ECO:0007669"/>
    <property type="project" value="UniProtKB-EC"/>
</dbReference>
<sequence>MIPKKLVEACKKKMERFDCEGFVYGTGPIRPVLFFVGEAPGETEIHNGIPFSGRAGEEFEKFITYLDLTRADIYITSAIRSRPYKWRKPPHKTEKRKYNRTPNQKEIAAHAPLLDYEIEKSEPNIIVPMGRIAYWRLLGEHPRMDEVTGTFITSPIRKLDDWEKNTYRFTEKTYTLFPMYHPAAVLYKRSLESVIYEHLDKLKEFLSKDL</sequence>
<evidence type="ECO:0000313" key="10">
    <source>
        <dbReference type="Proteomes" id="UP001596143"/>
    </source>
</evidence>
<dbReference type="RefSeq" id="WP_270896561.1">
    <property type="nucleotide sequence ID" value="NZ_JBHSPF010000039.1"/>
</dbReference>
<dbReference type="Gene3D" id="3.40.470.10">
    <property type="entry name" value="Uracil-DNA glycosylase-like domain"/>
    <property type="match status" value="1"/>
</dbReference>
<gene>
    <name evidence="9" type="ORF">ACFPTR_08540</name>
</gene>
<keyword evidence="9" id="KW-0326">Glycosidase</keyword>